<comment type="caution">
    <text evidence="2">The sequence shown here is derived from an EMBL/GenBank/DDBJ whole genome shotgun (WGS) entry which is preliminary data.</text>
</comment>
<evidence type="ECO:0000256" key="1">
    <source>
        <dbReference type="SAM" id="Phobius"/>
    </source>
</evidence>
<protein>
    <submittedName>
        <fullName evidence="2">Uncharacterized protein</fullName>
    </submittedName>
</protein>
<keyword evidence="1" id="KW-0472">Membrane</keyword>
<feature type="transmembrane region" description="Helical" evidence="1">
    <location>
        <begin position="82"/>
        <end position="104"/>
    </location>
</feature>
<dbReference type="AlphaFoldDB" id="A0A226F089"/>
<proteinExistence type="predicted"/>
<feature type="transmembrane region" description="Helical" evidence="1">
    <location>
        <begin position="110"/>
        <end position="128"/>
    </location>
</feature>
<keyword evidence="1" id="KW-1133">Transmembrane helix</keyword>
<evidence type="ECO:0000313" key="3">
    <source>
        <dbReference type="Proteomes" id="UP000198287"/>
    </source>
</evidence>
<reference evidence="2 3" key="1">
    <citation type="submission" date="2015-12" db="EMBL/GenBank/DDBJ databases">
        <title>The genome of Folsomia candida.</title>
        <authorList>
            <person name="Faddeeva A."/>
            <person name="Derks M.F."/>
            <person name="Anvar Y."/>
            <person name="Smit S."/>
            <person name="Van Straalen N."/>
            <person name="Roelofs D."/>
        </authorList>
    </citation>
    <scope>NUCLEOTIDE SEQUENCE [LARGE SCALE GENOMIC DNA]</scope>
    <source>
        <strain evidence="2 3">VU population</strain>
        <tissue evidence="2">Whole body</tissue>
    </source>
</reference>
<accession>A0A226F089</accession>
<sequence>MLTDLFTLKLRQQIDAEKIVARSYSPDKIYRAMTNIRTLSIAFYIQTDYTIPILLVLVAMSKYSVAYTLLRSIYNFEQDGKLFAAIIQILSGIGISFCALVAFSQFIICFSITGFGLMVLYLGTLFIIPAEEEV</sequence>
<gene>
    <name evidence="2" type="ORF">Fcan01_00215</name>
</gene>
<evidence type="ECO:0000313" key="2">
    <source>
        <dbReference type="EMBL" id="OXA62824.1"/>
    </source>
</evidence>
<keyword evidence="1" id="KW-0812">Transmembrane</keyword>
<keyword evidence="3" id="KW-1185">Reference proteome</keyword>
<organism evidence="2 3">
    <name type="scientific">Folsomia candida</name>
    <name type="common">Springtail</name>
    <dbReference type="NCBI Taxonomy" id="158441"/>
    <lineage>
        <taxon>Eukaryota</taxon>
        <taxon>Metazoa</taxon>
        <taxon>Ecdysozoa</taxon>
        <taxon>Arthropoda</taxon>
        <taxon>Hexapoda</taxon>
        <taxon>Collembola</taxon>
        <taxon>Entomobryomorpha</taxon>
        <taxon>Isotomoidea</taxon>
        <taxon>Isotomidae</taxon>
        <taxon>Proisotominae</taxon>
        <taxon>Folsomia</taxon>
    </lineage>
</organism>
<dbReference type="Proteomes" id="UP000198287">
    <property type="component" value="Unassembled WGS sequence"/>
</dbReference>
<name>A0A226F089_FOLCA</name>
<dbReference type="EMBL" id="LNIX01000001">
    <property type="protein sequence ID" value="OXA62824.1"/>
    <property type="molecule type" value="Genomic_DNA"/>
</dbReference>
<feature type="transmembrane region" description="Helical" evidence="1">
    <location>
        <begin position="49"/>
        <end position="70"/>
    </location>
</feature>